<dbReference type="RefSeq" id="WP_305112608.1">
    <property type="nucleotide sequence ID" value="NZ_BAAAII010000008.1"/>
</dbReference>
<protein>
    <submittedName>
        <fullName evidence="7">LysR family transcriptional regulator</fullName>
    </submittedName>
</protein>
<dbReference type="Gene3D" id="3.40.190.10">
    <property type="entry name" value="Periplasmic binding protein-like II"/>
    <property type="match status" value="2"/>
</dbReference>
<dbReference type="SUPFAM" id="SSF46785">
    <property type="entry name" value="Winged helix' DNA-binding domain"/>
    <property type="match status" value="1"/>
</dbReference>
<feature type="domain" description="HTH lysR-type" evidence="6">
    <location>
        <begin position="3"/>
        <end position="60"/>
    </location>
</feature>
<dbReference type="InterPro" id="IPR036390">
    <property type="entry name" value="WH_DNA-bd_sf"/>
</dbReference>
<dbReference type="GO" id="GO:0003700">
    <property type="term" value="F:DNA-binding transcription factor activity"/>
    <property type="evidence" value="ECO:0007669"/>
    <property type="project" value="InterPro"/>
</dbReference>
<evidence type="ECO:0000256" key="2">
    <source>
        <dbReference type="ARBA" id="ARBA00023015"/>
    </source>
</evidence>
<dbReference type="PRINTS" id="PR00039">
    <property type="entry name" value="HTHLYSR"/>
</dbReference>
<dbReference type="FunFam" id="1.10.10.10:FF:000001">
    <property type="entry name" value="LysR family transcriptional regulator"/>
    <property type="match status" value="1"/>
</dbReference>
<dbReference type="Gene3D" id="1.10.10.10">
    <property type="entry name" value="Winged helix-like DNA-binding domain superfamily/Winged helix DNA-binding domain"/>
    <property type="match status" value="1"/>
</dbReference>
<dbReference type="SUPFAM" id="SSF53850">
    <property type="entry name" value="Periplasmic binding protein-like II"/>
    <property type="match status" value="1"/>
</dbReference>
<name>A0AA90NSS4_9ACTN</name>
<keyword evidence="4" id="KW-0010">Activator</keyword>
<accession>A0AA90NSS4</accession>
<keyword evidence="8" id="KW-1185">Reference proteome</keyword>
<dbReference type="Pfam" id="PF00126">
    <property type="entry name" value="HTH_1"/>
    <property type="match status" value="1"/>
</dbReference>
<evidence type="ECO:0000256" key="4">
    <source>
        <dbReference type="ARBA" id="ARBA00023159"/>
    </source>
</evidence>
<comment type="similarity">
    <text evidence="1">Belongs to the LysR transcriptional regulatory family.</text>
</comment>
<dbReference type="EMBL" id="JAUTIX010000008">
    <property type="protein sequence ID" value="MDP0400159.1"/>
    <property type="molecule type" value="Genomic_DNA"/>
</dbReference>
<evidence type="ECO:0000259" key="6">
    <source>
        <dbReference type="PROSITE" id="PS50931"/>
    </source>
</evidence>
<proteinExistence type="inferred from homology"/>
<dbReference type="PANTHER" id="PTHR30346">
    <property type="entry name" value="TRANSCRIPTIONAL DUAL REGULATOR HCAR-RELATED"/>
    <property type="match status" value="1"/>
</dbReference>
<sequence>MSLELRQLRYFLAVSDEMHFGRAAARLHVQQSVVSEQIRRLERELGVELFDRSRRSITVTEHGSRLMPHIRRIVEGCDELPFLAESSSDSDHRLRIGVGLGMGRRLPSILRRLAESGYSTTTVYAAPAERCRMVDAGELDAALVRGRVRNSAVAAHHVWNDRMEVALAASHPLAGRDELELRDLAEYPVALGPEDGNPALHATLLGAMAAEGLTPRRGIPFTSPEVTFAEMVAHAHDTWTVMYQEFEATQGYEGIVSSRLAKPITLAAFLVTAKRDSPRHQVILDACRRSRVERRPAGADEI</sequence>
<gene>
    <name evidence="7" type="ORF">Q7X28_19760</name>
</gene>
<evidence type="ECO:0000256" key="3">
    <source>
        <dbReference type="ARBA" id="ARBA00023125"/>
    </source>
</evidence>
<dbReference type="InterPro" id="IPR036388">
    <property type="entry name" value="WH-like_DNA-bd_sf"/>
</dbReference>
<evidence type="ECO:0000256" key="5">
    <source>
        <dbReference type="ARBA" id="ARBA00023163"/>
    </source>
</evidence>
<evidence type="ECO:0000256" key="1">
    <source>
        <dbReference type="ARBA" id="ARBA00009437"/>
    </source>
</evidence>
<dbReference type="GO" id="GO:0003677">
    <property type="term" value="F:DNA binding"/>
    <property type="evidence" value="ECO:0007669"/>
    <property type="project" value="UniProtKB-KW"/>
</dbReference>
<dbReference type="Pfam" id="PF03466">
    <property type="entry name" value="LysR_substrate"/>
    <property type="match status" value="1"/>
</dbReference>
<dbReference type="AlphaFoldDB" id="A0AA90NSS4"/>
<keyword evidence="3" id="KW-0238">DNA-binding</keyword>
<comment type="caution">
    <text evidence="7">The sequence shown here is derived from an EMBL/GenBank/DDBJ whole genome shotgun (WGS) entry which is preliminary data.</text>
</comment>
<dbReference type="InterPro" id="IPR005119">
    <property type="entry name" value="LysR_subst-bd"/>
</dbReference>
<reference evidence="7" key="1">
    <citation type="submission" date="2023-08" db="EMBL/GenBank/DDBJ databases">
        <title>The draft genome of Tsukamurella strandjordii strain 050030.</title>
        <authorList>
            <person name="Zhao F."/>
            <person name="Feng Y."/>
            <person name="Zong Z."/>
        </authorList>
    </citation>
    <scope>NUCLEOTIDE SEQUENCE</scope>
    <source>
        <strain evidence="7">050030</strain>
    </source>
</reference>
<evidence type="ECO:0000313" key="7">
    <source>
        <dbReference type="EMBL" id="MDP0400159.1"/>
    </source>
</evidence>
<dbReference type="InterPro" id="IPR000847">
    <property type="entry name" value="LysR_HTH_N"/>
</dbReference>
<evidence type="ECO:0000313" key="8">
    <source>
        <dbReference type="Proteomes" id="UP001178281"/>
    </source>
</evidence>
<dbReference type="PROSITE" id="PS50931">
    <property type="entry name" value="HTH_LYSR"/>
    <property type="match status" value="1"/>
</dbReference>
<dbReference type="Proteomes" id="UP001178281">
    <property type="component" value="Unassembled WGS sequence"/>
</dbReference>
<dbReference type="GO" id="GO:0032993">
    <property type="term" value="C:protein-DNA complex"/>
    <property type="evidence" value="ECO:0007669"/>
    <property type="project" value="TreeGrafter"/>
</dbReference>
<dbReference type="PANTHER" id="PTHR30346:SF28">
    <property type="entry name" value="HTH-TYPE TRANSCRIPTIONAL REGULATOR CYNR"/>
    <property type="match status" value="1"/>
</dbReference>
<keyword evidence="5" id="KW-0804">Transcription</keyword>
<organism evidence="7 8">
    <name type="scientific">Tsukamurella strandjordii</name>
    <dbReference type="NCBI Taxonomy" id="147577"/>
    <lineage>
        <taxon>Bacteria</taxon>
        <taxon>Bacillati</taxon>
        <taxon>Actinomycetota</taxon>
        <taxon>Actinomycetes</taxon>
        <taxon>Mycobacteriales</taxon>
        <taxon>Tsukamurellaceae</taxon>
        <taxon>Tsukamurella</taxon>
    </lineage>
</organism>
<keyword evidence="2" id="KW-0805">Transcription regulation</keyword>